<keyword evidence="1" id="KW-0812">Transmembrane</keyword>
<keyword evidence="4" id="KW-1185">Reference proteome</keyword>
<feature type="transmembrane region" description="Helical" evidence="1">
    <location>
        <begin position="5"/>
        <end position="26"/>
    </location>
</feature>
<feature type="transmembrane region" description="Helical" evidence="1">
    <location>
        <begin position="108"/>
        <end position="129"/>
    </location>
</feature>
<keyword evidence="1" id="KW-1133">Transmembrane helix</keyword>
<proteinExistence type="predicted"/>
<dbReference type="EMBL" id="JACIEQ010000005">
    <property type="protein sequence ID" value="MBB4023327.1"/>
    <property type="molecule type" value="Genomic_DNA"/>
</dbReference>
<feature type="domain" description="Potassium channel" evidence="2">
    <location>
        <begin position="62"/>
        <end position="133"/>
    </location>
</feature>
<protein>
    <submittedName>
        <fullName evidence="3">Putative membrane protein</fullName>
    </submittedName>
</protein>
<comment type="caution">
    <text evidence="3">The sequence shown here is derived from an EMBL/GenBank/DDBJ whole genome shotgun (WGS) entry which is preliminary data.</text>
</comment>
<evidence type="ECO:0000313" key="4">
    <source>
        <dbReference type="Proteomes" id="UP000585681"/>
    </source>
</evidence>
<dbReference type="Pfam" id="PF07885">
    <property type="entry name" value="Ion_trans_2"/>
    <property type="match status" value="1"/>
</dbReference>
<sequence>MLHQLAIGTVLILVTIVIAGAGFWLAEALVSLASPWLVRRPHAPKLAVVLMVTVLMVLAVLTLSVWVWALAFLFLGIFTALEAATYFSIVAFTTLGFGDILLPHQWRILGGLAAANGLLNMGLFTAMLVETLRRVRSEQVKGEADER</sequence>
<evidence type="ECO:0000256" key="1">
    <source>
        <dbReference type="SAM" id="Phobius"/>
    </source>
</evidence>
<evidence type="ECO:0000259" key="2">
    <source>
        <dbReference type="Pfam" id="PF07885"/>
    </source>
</evidence>
<accession>A0A840CMY2</accession>
<dbReference type="RefSeq" id="WP_054539528.1">
    <property type="nucleotide sequence ID" value="NZ_JACIEQ010000005.1"/>
</dbReference>
<reference evidence="3" key="1">
    <citation type="submission" date="2020-08" db="EMBL/GenBank/DDBJ databases">
        <title>Genomic Encyclopedia of Type Strains, Phase IV (KMG-IV): sequencing the most valuable type-strain genomes for metagenomic binning, comparative biology and taxonomic classification.</title>
        <authorList>
            <person name="Goeker M."/>
        </authorList>
    </citation>
    <scope>NUCLEOTIDE SEQUENCE [LARGE SCALE GENOMIC DNA]</scope>
    <source>
        <strain evidence="3">DSM 105040</strain>
    </source>
</reference>
<evidence type="ECO:0000313" key="3">
    <source>
        <dbReference type="EMBL" id="MBB4023327.1"/>
    </source>
</evidence>
<organism evidence="3 4">
    <name type="scientific">Actibacterium naphthalenivorans</name>
    <dbReference type="NCBI Taxonomy" id="1614693"/>
    <lineage>
        <taxon>Bacteria</taxon>
        <taxon>Pseudomonadati</taxon>
        <taxon>Pseudomonadota</taxon>
        <taxon>Alphaproteobacteria</taxon>
        <taxon>Rhodobacterales</taxon>
        <taxon>Roseobacteraceae</taxon>
        <taxon>Actibacterium</taxon>
    </lineage>
</organism>
<dbReference type="AlphaFoldDB" id="A0A840CMY2"/>
<name>A0A840CMY2_9RHOB</name>
<dbReference type="InterPro" id="IPR013099">
    <property type="entry name" value="K_chnl_dom"/>
</dbReference>
<dbReference type="SUPFAM" id="SSF81324">
    <property type="entry name" value="Voltage-gated potassium channels"/>
    <property type="match status" value="1"/>
</dbReference>
<gene>
    <name evidence="3" type="ORF">GGR17_003156</name>
</gene>
<dbReference type="Gene3D" id="1.10.287.70">
    <property type="match status" value="1"/>
</dbReference>
<dbReference type="Proteomes" id="UP000585681">
    <property type="component" value="Unassembled WGS sequence"/>
</dbReference>
<keyword evidence="1" id="KW-0472">Membrane</keyword>
<feature type="transmembrane region" description="Helical" evidence="1">
    <location>
        <begin position="46"/>
        <end position="76"/>
    </location>
</feature>